<dbReference type="EMBL" id="JADIMM010000079">
    <property type="protein sequence ID" value="MBO8457790.1"/>
    <property type="molecule type" value="Genomic_DNA"/>
</dbReference>
<dbReference type="Proteomes" id="UP000823638">
    <property type="component" value="Unassembled WGS sequence"/>
</dbReference>
<accession>A0A9D9N2I6</accession>
<evidence type="ECO:0000313" key="2">
    <source>
        <dbReference type="Proteomes" id="UP000823638"/>
    </source>
</evidence>
<evidence type="ECO:0000313" key="1">
    <source>
        <dbReference type="EMBL" id="MBO8457790.1"/>
    </source>
</evidence>
<reference evidence="1" key="1">
    <citation type="submission" date="2020-10" db="EMBL/GenBank/DDBJ databases">
        <authorList>
            <person name="Gilroy R."/>
        </authorList>
    </citation>
    <scope>NUCLEOTIDE SEQUENCE</scope>
    <source>
        <strain evidence="1">10532</strain>
    </source>
</reference>
<comment type="caution">
    <text evidence="1">The sequence shown here is derived from an EMBL/GenBank/DDBJ whole genome shotgun (WGS) entry which is preliminary data.</text>
</comment>
<proteinExistence type="predicted"/>
<protein>
    <submittedName>
        <fullName evidence="1">Uncharacterized protein</fullName>
    </submittedName>
</protein>
<dbReference type="AlphaFoldDB" id="A0A9D9N2I6"/>
<sequence>MGVLEAIRQFFAILFSGNSPEGKRLKELRRIQHILKATEPPVLKGKSIQPVFASSLYSFCQFLITLKELFEKTVFSPDKRTAYISQDKIIDSLLTQSELDRKDSFSYEKMKTGLDKTENSKVYLEETEHNFNNFLKTYEGQVFSKGNEILVSLENLYNLCNFNYEGIFCLFDPGFSLKSTSGGNFAPVDVKLLDGPLCDFYFVYHNVVFDMELASKLSLVFALVSQEPLSDEEKTKIAKYTKNLGDFSQNQLSKDLIVQIVRYEKENPDYVLDYCKEQKNFVGDRVQRLKSVFKASIEKLKREVPEGAIVQAVNALFEENPLLPVTGYNEDISNMIQEVTPFYFEWVKPVRIIKTFVPLCFSEQFNTVVNTILVEGFFSNKQFEGSLSSTYFYSTSISQHIEDFEKSFKPGMPNDAQVILTELKSFHQGGDVEKKVASYVQRCNYLAKELIHTETNKIQELFSCIDDVIVDSKKVTPDNVINIRTIISSKPFDYIGVLEKSRDLAAKFIGVMQNFTVVKS</sequence>
<gene>
    <name evidence="1" type="ORF">IAA81_06140</name>
</gene>
<reference evidence="1" key="2">
    <citation type="journal article" date="2021" name="PeerJ">
        <title>Extensive microbial diversity within the chicken gut microbiome revealed by metagenomics and culture.</title>
        <authorList>
            <person name="Gilroy R."/>
            <person name="Ravi A."/>
            <person name="Getino M."/>
            <person name="Pursley I."/>
            <person name="Horton D.L."/>
            <person name="Alikhan N.F."/>
            <person name="Baker D."/>
            <person name="Gharbi K."/>
            <person name="Hall N."/>
            <person name="Watson M."/>
            <person name="Adriaenssens E.M."/>
            <person name="Foster-Nyarko E."/>
            <person name="Jarju S."/>
            <person name="Secka A."/>
            <person name="Antonio M."/>
            <person name="Oren A."/>
            <person name="Chaudhuri R.R."/>
            <person name="La Ragione R."/>
            <person name="Hildebrand F."/>
            <person name="Pallen M.J."/>
        </authorList>
    </citation>
    <scope>NUCLEOTIDE SEQUENCE</scope>
    <source>
        <strain evidence="1">10532</strain>
    </source>
</reference>
<name>A0A9D9N2I6_9SPIR</name>
<organism evidence="1 2">
    <name type="scientific">Candidatus Gallitreponema excrementavium</name>
    <dbReference type="NCBI Taxonomy" id="2840840"/>
    <lineage>
        <taxon>Bacteria</taxon>
        <taxon>Pseudomonadati</taxon>
        <taxon>Spirochaetota</taxon>
        <taxon>Spirochaetia</taxon>
        <taxon>Spirochaetales</taxon>
        <taxon>Candidatus Gallitreponema</taxon>
    </lineage>
</organism>